<evidence type="ECO:0000313" key="7">
    <source>
        <dbReference type="Proteomes" id="UP001328107"/>
    </source>
</evidence>
<dbReference type="Proteomes" id="UP001328107">
    <property type="component" value="Unassembled WGS sequence"/>
</dbReference>
<dbReference type="GO" id="GO:0008270">
    <property type="term" value="F:zinc ion binding"/>
    <property type="evidence" value="ECO:0007669"/>
    <property type="project" value="UniProtKB-KW"/>
</dbReference>
<dbReference type="InterPro" id="IPR002893">
    <property type="entry name" value="Znf_MYND"/>
</dbReference>
<dbReference type="SUPFAM" id="SSF82199">
    <property type="entry name" value="SET domain"/>
    <property type="match status" value="1"/>
</dbReference>
<dbReference type="Pfam" id="PF01753">
    <property type="entry name" value="zf-MYND"/>
    <property type="match status" value="1"/>
</dbReference>
<dbReference type="InterPro" id="IPR046341">
    <property type="entry name" value="SET_dom_sf"/>
</dbReference>
<dbReference type="InterPro" id="IPR050869">
    <property type="entry name" value="H3K4_H4K5_MeTrfase"/>
</dbReference>
<comment type="caution">
    <text evidence="6">The sequence shown here is derived from an EMBL/GenBank/DDBJ whole genome shotgun (WGS) entry which is preliminary data.</text>
</comment>
<keyword evidence="2 4" id="KW-0863">Zinc-finger</keyword>
<evidence type="ECO:0000256" key="4">
    <source>
        <dbReference type="PROSITE-ProRule" id="PRU00134"/>
    </source>
</evidence>
<feature type="domain" description="MYND-type" evidence="5">
    <location>
        <begin position="37"/>
        <end position="77"/>
    </location>
</feature>
<name>A0AAN4Z8I6_9BILA</name>
<dbReference type="PROSITE" id="PS50865">
    <property type="entry name" value="ZF_MYND_2"/>
    <property type="match status" value="1"/>
</dbReference>
<dbReference type="GO" id="GO:0005634">
    <property type="term" value="C:nucleus"/>
    <property type="evidence" value="ECO:0007669"/>
    <property type="project" value="TreeGrafter"/>
</dbReference>
<dbReference type="EMBL" id="BTRK01000001">
    <property type="protein sequence ID" value="GMR32460.1"/>
    <property type="molecule type" value="Genomic_DNA"/>
</dbReference>
<keyword evidence="3" id="KW-0862">Zinc</keyword>
<sequence>ILVFFKNTFIRSASMTTILEEEPFAAVVDGSSLKCVCSHCFLRAEDKPLQRCSRCKVVSYCSTSCQKKDWIIHKDECVFLVNVSPNIPRSTARLMGRLLIMKFRGECTSVKASANGRSFDDLMHHAEEIQSSGHHLQLFTSLVHGLQQYVDEEFMIETQELLRYFGRMVINSFGITGDDQVTVGEGVYLGLSALNHSCAPDAFVRFRGRTAILRSPVADQKFSNELTIPYTNLDTLTSDRQATLERQYFFRCNCKVCRNKERDGYARSLQCDTCTKGVCLVMDSTSVLTCVHCAAVLSIPVDEAFRMNQEIEWQLEKQKGDTKDVSRNLKSDVALFKKYHTVLSRFNLPLASLAYRIVNLALSMDRRDIALDHAYSFHDAYERFLPRGHPLLTYSLLTASEAASFVDPPSVQVLNLLEDARHACLLSHGPRDPESVNIDRQISRYRTRMLNAS</sequence>
<dbReference type="Gene3D" id="6.10.140.2220">
    <property type="match status" value="1"/>
</dbReference>
<gene>
    <name evidence="6" type="ORF">PMAYCL1PPCAC_02655</name>
</gene>
<organism evidence="6 7">
    <name type="scientific">Pristionchus mayeri</name>
    <dbReference type="NCBI Taxonomy" id="1317129"/>
    <lineage>
        <taxon>Eukaryota</taxon>
        <taxon>Metazoa</taxon>
        <taxon>Ecdysozoa</taxon>
        <taxon>Nematoda</taxon>
        <taxon>Chromadorea</taxon>
        <taxon>Rhabditida</taxon>
        <taxon>Rhabditina</taxon>
        <taxon>Diplogasteromorpha</taxon>
        <taxon>Diplogasteroidea</taxon>
        <taxon>Neodiplogasteridae</taxon>
        <taxon>Pristionchus</taxon>
    </lineage>
</organism>
<reference evidence="7" key="1">
    <citation type="submission" date="2022-10" db="EMBL/GenBank/DDBJ databases">
        <title>Genome assembly of Pristionchus species.</title>
        <authorList>
            <person name="Yoshida K."/>
            <person name="Sommer R.J."/>
        </authorList>
    </citation>
    <scope>NUCLEOTIDE SEQUENCE [LARGE SCALE GENOMIC DNA]</scope>
    <source>
        <strain evidence="7">RS5460</strain>
    </source>
</reference>
<dbReference type="PANTHER" id="PTHR12197:SF251">
    <property type="entry name" value="EG:BACR7C10.4 PROTEIN"/>
    <property type="match status" value="1"/>
</dbReference>
<evidence type="ECO:0000256" key="3">
    <source>
        <dbReference type="ARBA" id="ARBA00022833"/>
    </source>
</evidence>
<evidence type="ECO:0000313" key="6">
    <source>
        <dbReference type="EMBL" id="GMR32460.1"/>
    </source>
</evidence>
<evidence type="ECO:0000256" key="1">
    <source>
        <dbReference type="ARBA" id="ARBA00022723"/>
    </source>
</evidence>
<feature type="non-terminal residue" evidence="6">
    <location>
        <position position="1"/>
    </location>
</feature>
<dbReference type="PANTHER" id="PTHR12197">
    <property type="entry name" value="HISTONE-LYSINE N-METHYLTRANSFERASE SMYD"/>
    <property type="match status" value="1"/>
</dbReference>
<dbReference type="AlphaFoldDB" id="A0AAN4Z8I6"/>
<dbReference type="SUPFAM" id="SSF144232">
    <property type="entry name" value="HIT/MYND zinc finger-like"/>
    <property type="match status" value="1"/>
</dbReference>
<evidence type="ECO:0000256" key="2">
    <source>
        <dbReference type="ARBA" id="ARBA00022771"/>
    </source>
</evidence>
<keyword evidence="1" id="KW-0479">Metal-binding</keyword>
<proteinExistence type="predicted"/>
<protein>
    <recommendedName>
        <fullName evidence="5">MYND-type domain-containing protein</fullName>
    </recommendedName>
</protein>
<evidence type="ECO:0000259" key="5">
    <source>
        <dbReference type="PROSITE" id="PS50865"/>
    </source>
</evidence>
<accession>A0AAN4Z8I6</accession>
<keyword evidence="7" id="KW-1185">Reference proteome</keyword>
<dbReference type="Gene3D" id="1.10.220.160">
    <property type="match status" value="1"/>
</dbReference>
<dbReference type="Gene3D" id="2.170.270.10">
    <property type="entry name" value="SET domain"/>
    <property type="match status" value="1"/>
</dbReference>